<gene>
    <name evidence="2" type="ORF">PLEPLA_LOCUS37237</name>
</gene>
<feature type="compositionally biased region" description="Basic and acidic residues" evidence="1">
    <location>
        <begin position="98"/>
        <end position="113"/>
    </location>
</feature>
<feature type="region of interest" description="Disordered" evidence="1">
    <location>
        <begin position="76"/>
        <end position="124"/>
    </location>
</feature>
<accession>A0A9N7VGK3</accession>
<dbReference type="AlphaFoldDB" id="A0A9N7VGK3"/>
<organism evidence="2 3">
    <name type="scientific">Pleuronectes platessa</name>
    <name type="common">European plaice</name>
    <dbReference type="NCBI Taxonomy" id="8262"/>
    <lineage>
        <taxon>Eukaryota</taxon>
        <taxon>Metazoa</taxon>
        <taxon>Chordata</taxon>
        <taxon>Craniata</taxon>
        <taxon>Vertebrata</taxon>
        <taxon>Euteleostomi</taxon>
        <taxon>Actinopterygii</taxon>
        <taxon>Neopterygii</taxon>
        <taxon>Teleostei</taxon>
        <taxon>Neoteleostei</taxon>
        <taxon>Acanthomorphata</taxon>
        <taxon>Carangaria</taxon>
        <taxon>Pleuronectiformes</taxon>
        <taxon>Pleuronectoidei</taxon>
        <taxon>Pleuronectidae</taxon>
        <taxon>Pleuronectes</taxon>
    </lineage>
</organism>
<dbReference type="EMBL" id="CADEAL010004019">
    <property type="protein sequence ID" value="CAB1449554.1"/>
    <property type="molecule type" value="Genomic_DNA"/>
</dbReference>
<reference evidence="2" key="1">
    <citation type="submission" date="2020-03" db="EMBL/GenBank/DDBJ databases">
        <authorList>
            <person name="Weist P."/>
        </authorList>
    </citation>
    <scope>NUCLEOTIDE SEQUENCE</scope>
</reference>
<evidence type="ECO:0000313" key="3">
    <source>
        <dbReference type="Proteomes" id="UP001153269"/>
    </source>
</evidence>
<protein>
    <submittedName>
        <fullName evidence="2">Uncharacterized protein</fullName>
    </submittedName>
</protein>
<comment type="caution">
    <text evidence="2">The sequence shown here is derived from an EMBL/GenBank/DDBJ whole genome shotgun (WGS) entry which is preliminary data.</text>
</comment>
<evidence type="ECO:0000256" key="1">
    <source>
        <dbReference type="SAM" id="MobiDB-lite"/>
    </source>
</evidence>
<keyword evidence="3" id="KW-1185">Reference proteome</keyword>
<dbReference type="Proteomes" id="UP001153269">
    <property type="component" value="Unassembled WGS sequence"/>
</dbReference>
<sequence length="240" mass="26231">MTCKAGTPEQKQRGHTWSRTKLRLDDSCFECNLRLTSGQFGDLLARIGSSRTGAAGSTYRSAPWERQGTAVNVNSRPIVTRPPSLGLIRTDPCPAPTSERDQEGHRELSRDEGSETPGQDGYTPSTNVHWAVSWEKEHGNLHTHLFFTFLSGAHSEGKHEIVKEHLTYNEPYTHVFMGVHVVVPVALLHAGTCAVTKGTQHNSRSSDQFQPVQTSAAAAEITAGPSRASRRPAQAGVILR</sequence>
<evidence type="ECO:0000313" key="2">
    <source>
        <dbReference type="EMBL" id="CAB1449554.1"/>
    </source>
</evidence>
<name>A0A9N7VGK3_PLEPL</name>
<feature type="region of interest" description="Disordered" evidence="1">
    <location>
        <begin position="219"/>
        <end position="240"/>
    </location>
</feature>
<proteinExistence type="predicted"/>